<proteinExistence type="predicted"/>
<gene>
    <name evidence="3" type="ORF">DQL93_02420</name>
</gene>
<keyword evidence="2" id="KW-1133">Transmembrane helix</keyword>
<feature type="region of interest" description="Disordered" evidence="1">
    <location>
        <begin position="1"/>
        <end position="26"/>
    </location>
</feature>
<evidence type="ECO:0000256" key="1">
    <source>
        <dbReference type="SAM" id="MobiDB-lite"/>
    </source>
</evidence>
<reference evidence="3" key="1">
    <citation type="submission" date="2018-07" db="EMBL/GenBank/DDBJ databases">
        <authorList>
            <person name="Somerville V."/>
        </authorList>
    </citation>
    <scope>NUCLEOTIDE SEQUENCE</scope>
    <source>
        <strain evidence="3">NWC_2_2</strain>
    </source>
</reference>
<dbReference type="EMBL" id="CP031023">
    <property type="protein sequence ID" value="AZA15567.1"/>
    <property type="molecule type" value="Genomic_DNA"/>
</dbReference>
<feature type="transmembrane region" description="Helical" evidence="2">
    <location>
        <begin position="153"/>
        <end position="172"/>
    </location>
</feature>
<feature type="transmembrane region" description="Helical" evidence="2">
    <location>
        <begin position="215"/>
        <end position="235"/>
    </location>
</feature>
<feature type="transmembrane region" description="Helical" evidence="2">
    <location>
        <begin position="184"/>
        <end position="203"/>
    </location>
</feature>
<keyword evidence="2" id="KW-0472">Membrane</keyword>
<evidence type="ECO:0000313" key="3">
    <source>
        <dbReference type="EMBL" id="AZA15567.1"/>
    </source>
</evidence>
<dbReference type="AlphaFoldDB" id="A0A381KXL0"/>
<sequence>MDARAKNQLSANPRQDRLRRRAEETNKYEQLKRLPADQLTGKLTKKNQNYLASLKQALKSEGGLDQTEAEDLTAPLLAKIIIAQEEGQTARRLFGLAPTDLARQLLHPKAEKKAESKWPYFSVVCLAFLAMFSILAGVYESIARGQLDPRRQIGWLTVLALALFMGWVVALYKDLVKAGIKRSHLQLWSSMSLIMTGALIWLLRLPVIRNVNPALPAPVCFIIAAGAIVILVFLMRHFKISHIFFEERRKQAKQ</sequence>
<organism evidence="3">
    <name type="scientific">Lactobacillus delbrueckii subsp. lactis</name>
    <dbReference type="NCBI Taxonomy" id="29397"/>
    <lineage>
        <taxon>Bacteria</taxon>
        <taxon>Bacillati</taxon>
        <taxon>Bacillota</taxon>
        <taxon>Bacilli</taxon>
        <taxon>Lactobacillales</taxon>
        <taxon>Lactobacillaceae</taxon>
        <taxon>Lactobacillus</taxon>
    </lineage>
</organism>
<keyword evidence="2" id="KW-0812">Transmembrane</keyword>
<protein>
    <submittedName>
        <fullName evidence="3">DUF1129 family protein</fullName>
    </submittedName>
</protein>
<evidence type="ECO:0000256" key="2">
    <source>
        <dbReference type="SAM" id="Phobius"/>
    </source>
</evidence>
<dbReference type="InterPro" id="IPR009214">
    <property type="entry name" value="DUF1129"/>
</dbReference>
<dbReference type="RefSeq" id="WP_035172175.1">
    <property type="nucleotide sequence ID" value="NZ_CP046131.1"/>
</dbReference>
<name>A0A381KXL0_LACDL</name>
<feature type="transmembrane region" description="Helical" evidence="2">
    <location>
        <begin position="118"/>
        <end position="138"/>
    </location>
</feature>
<accession>A0A381KXL0</accession>
<dbReference type="Pfam" id="PF06570">
    <property type="entry name" value="DUF1129"/>
    <property type="match status" value="1"/>
</dbReference>